<evidence type="ECO:0000259" key="3">
    <source>
        <dbReference type="Pfam" id="PF12508"/>
    </source>
</evidence>
<keyword evidence="4" id="KW-0614">Plasmid</keyword>
<protein>
    <submittedName>
        <fullName evidence="4">Conjugative transposon protein TraM</fullName>
    </submittedName>
</protein>
<organism evidence="4 5">
    <name type="scientific">Hymenobacter monticola</name>
    <dbReference type="NCBI Taxonomy" id="1705399"/>
    <lineage>
        <taxon>Bacteria</taxon>
        <taxon>Pseudomonadati</taxon>
        <taxon>Bacteroidota</taxon>
        <taxon>Cytophagia</taxon>
        <taxon>Cytophagales</taxon>
        <taxon>Hymenobacteraceae</taxon>
        <taxon>Hymenobacter</taxon>
    </lineage>
</organism>
<dbReference type="InterPro" id="IPR055407">
    <property type="entry name" value="TraM_C"/>
</dbReference>
<evidence type="ECO:0000256" key="2">
    <source>
        <dbReference type="SAM" id="MobiDB-lite"/>
    </source>
</evidence>
<dbReference type="RefSeq" id="WP_243520881.1">
    <property type="nucleotide sequence ID" value="NZ_CP094537.1"/>
</dbReference>
<proteinExistence type="predicted"/>
<feature type="coiled-coil region" evidence="1">
    <location>
        <begin position="136"/>
        <end position="163"/>
    </location>
</feature>
<evidence type="ECO:0000313" key="5">
    <source>
        <dbReference type="Proteomes" id="UP000831390"/>
    </source>
</evidence>
<gene>
    <name evidence="4" type="primary">traM</name>
    <name evidence="4" type="ORF">MTP16_24920</name>
</gene>
<evidence type="ECO:0000256" key="1">
    <source>
        <dbReference type="SAM" id="Coils"/>
    </source>
</evidence>
<reference evidence="4 5" key="1">
    <citation type="submission" date="2022-03" db="EMBL/GenBank/DDBJ databases">
        <title>Hymenobactersp. isolated from the air.</title>
        <authorList>
            <person name="Won M."/>
            <person name="Kwon S.-W."/>
        </authorList>
    </citation>
    <scope>NUCLEOTIDE SEQUENCE [LARGE SCALE GENOMIC DNA]</scope>
    <source>
        <strain evidence="4 5">KACC 22596</strain>
        <plasmid evidence="4 5">unnamed3</plasmid>
    </source>
</reference>
<dbReference type="EMBL" id="CP094537">
    <property type="protein sequence ID" value="UOE36733.1"/>
    <property type="molecule type" value="Genomic_DNA"/>
</dbReference>
<feature type="domain" description="Conjugative transposon TraM C-terminal" evidence="3">
    <location>
        <begin position="233"/>
        <end position="376"/>
    </location>
</feature>
<evidence type="ECO:0000313" key="4">
    <source>
        <dbReference type="EMBL" id="UOE36733.1"/>
    </source>
</evidence>
<accession>A0ABY4BG52</accession>
<geneLocation type="plasmid" evidence="4 5">
    <name>unnamed3</name>
</geneLocation>
<dbReference type="Proteomes" id="UP000831390">
    <property type="component" value="Plasmid unnamed3"/>
</dbReference>
<sequence length="380" mass="39365">MATFLPIVGVPFMAVMFFLGGGGKGTPAEAQNVESGFNTELPTAEKATITDSKLEAYASPVDSMRNRGLVDSRIDTASGGGLSYGIQADGKAGPNGSVDNSVAAAQAQLIAAQQAQLNGGNTTVQAATQPGFLTPEEKMELMRTEHERELAEARAQAQMATLMAQSNAASAGAAPRTVAAAPKKKKPVTKVRAIDEDAVVSRLGSNGTGRKRTASFQGFDSEGNAGTEANTLPAVIHESQEVVSGSLVKMRLTEPAVINGHKLPANTFIYGKCSLAGERLSIAIETLKSGNNVFPASLEVYDVDGLEGLHIPGAITRDAAKQAGANSMDAADMMTMSADPAMAAAGVAVSAAKGLGKNKIRMVKVRLKAGYNIMLKVDKE</sequence>
<dbReference type="Pfam" id="PF12508">
    <property type="entry name" value="Transposon_TraM"/>
    <property type="match status" value="1"/>
</dbReference>
<feature type="region of interest" description="Disordered" evidence="2">
    <location>
        <begin position="205"/>
        <end position="224"/>
    </location>
</feature>
<name>A0ABY4BG52_9BACT</name>
<keyword evidence="1" id="KW-0175">Coiled coil</keyword>
<dbReference type="NCBIfam" id="TIGR03779">
    <property type="entry name" value="Bac_Flav_CT_M"/>
    <property type="match status" value="1"/>
</dbReference>
<dbReference type="InterPro" id="IPR022187">
    <property type="entry name" value="Conjug_transposon_TraM"/>
</dbReference>
<keyword evidence="5" id="KW-1185">Reference proteome</keyword>